<keyword evidence="4" id="KW-1185">Reference proteome</keyword>
<gene>
    <name evidence="3" type="ORF">I532_13019</name>
</gene>
<dbReference type="PATRIC" id="fig|1300222.3.peg.2722"/>
<dbReference type="AlphaFoldDB" id="M8D8I8"/>
<feature type="domain" description="Response regulatory" evidence="2">
    <location>
        <begin position="1"/>
        <end position="51"/>
    </location>
</feature>
<dbReference type="STRING" id="1300222.I532_13019"/>
<protein>
    <recommendedName>
        <fullName evidence="2">Response regulatory domain-containing protein</fullName>
    </recommendedName>
</protein>
<evidence type="ECO:0000313" key="4">
    <source>
        <dbReference type="Proteomes" id="UP000012081"/>
    </source>
</evidence>
<comment type="caution">
    <text evidence="3">The sequence shown here is derived from an EMBL/GenBank/DDBJ whole genome shotgun (WGS) entry which is preliminary data.</text>
</comment>
<reference evidence="3 4" key="1">
    <citation type="submission" date="2013-03" db="EMBL/GenBank/DDBJ databases">
        <title>Assembly of a new bacterial strain Brevibacillus borstelensis AK1.</title>
        <authorList>
            <person name="Rajan I."/>
            <person name="PoliReddy D."/>
            <person name="Sugumar T."/>
            <person name="Rathinam K."/>
            <person name="Alqarawi S."/>
            <person name="Khalil A.B."/>
            <person name="Sivakumar N."/>
        </authorList>
    </citation>
    <scope>NUCLEOTIDE SEQUENCE [LARGE SCALE GENOMIC DNA]</scope>
    <source>
        <strain evidence="3 4">AK1</strain>
    </source>
</reference>
<evidence type="ECO:0000313" key="3">
    <source>
        <dbReference type="EMBL" id="EMT52579.1"/>
    </source>
</evidence>
<accession>M8D8I8</accession>
<dbReference type="Gene3D" id="3.40.50.2300">
    <property type="match status" value="1"/>
</dbReference>
<proteinExistence type="predicted"/>
<dbReference type="SUPFAM" id="SSF52172">
    <property type="entry name" value="CheY-like"/>
    <property type="match status" value="1"/>
</dbReference>
<dbReference type="EMBL" id="APBN01000004">
    <property type="protein sequence ID" value="EMT52579.1"/>
    <property type="molecule type" value="Genomic_DNA"/>
</dbReference>
<evidence type="ECO:0000256" key="1">
    <source>
        <dbReference type="PROSITE-ProRule" id="PRU00169"/>
    </source>
</evidence>
<dbReference type="GO" id="GO:0000160">
    <property type="term" value="P:phosphorelay signal transduction system"/>
    <property type="evidence" value="ECO:0007669"/>
    <property type="project" value="InterPro"/>
</dbReference>
<name>M8D8I8_9BACL</name>
<dbReference type="InterPro" id="IPR011006">
    <property type="entry name" value="CheY-like_superfamily"/>
</dbReference>
<dbReference type="PROSITE" id="PS50110">
    <property type="entry name" value="RESPONSE_REGULATORY"/>
    <property type="match status" value="1"/>
</dbReference>
<sequence>MLLIDDERMALRYLEKLLQNIEGLQLVGKFQDPREALEVIQKKGQTLCFWM</sequence>
<dbReference type="Proteomes" id="UP000012081">
    <property type="component" value="Unassembled WGS sequence"/>
</dbReference>
<dbReference type="InterPro" id="IPR001789">
    <property type="entry name" value="Sig_transdc_resp-reg_receiver"/>
</dbReference>
<evidence type="ECO:0000259" key="2">
    <source>
        <dbReference type="PROSITE" id="PS50110"/>
    </source>
</evidence>
<comment type="caution">
    <text evidence="1">Lacks conserved residue(s) required for the propagation of feature annotation.</text>
</comment>
<organism evidence="3 4">
    <name type="scientific">Brevibacillus borstelensis AK1</name>
    <dbReference type="NCBI Taxonomy" id="1300222"/>
    <lineage>
        <taxon>Bacteria</taxon>
        <taxon>Bacillati</taxon>
        <taxon>Bacillota</taxon>
        <taxon>Bacilli</taxon>
        <taxon>Bacillales</taxon>
        <taxon>Paenibacillaceae</taxon>
        <taxon>Brevibacillus</taxon>
    </lineage>
</organism>